<organism evidence="1 2">
    <name type="scientific">Clostridium perfringens</name>
    <dbReference type="NCBI Taxonomy" id="1502"/>
    <lineage>
        <taxon>Bacteria</taxon>
        <taxon>Bacillati</taxon>
        <taxon>Bacillota</taxon>
        <taxon>Clostridia</taxon>
        <taxon>Eubacteriales</taxon>
        <taxon>Clostridiaceae</taxon>
        <taxon>Clostridium</taxon>
    </lineage>
</organism>
<dbReference type="Proteomes" id="UP000249986">
    <property type="component" value="Unassembled WGS sequence"/>
</dbReference>
<dbReference type="RefSeq" id="WP_111926352.1">
    <property type="nucleotide sequence ID" value="NZ_UAWG01000009.1"/>
</dbReference>
<name>A0A2X2Y1V0_CLOPF</name>
<evidence type="ECO:0000313" key="2">
    <source>
        <dbReference type="Proteomes" id="UP000249986"/>
    </source>
</evidence>
<dbReference type="AlphaFoldDB" id="A0A2X2Y1V0"/>
<gene>
    <name evidence="1" type="ORF">NCTC10719_01451</name>
</gene>
<evidence type="ECO:0000313" key="1">
    <source>
        <dbReference type="EMBL" id="SQB59908.1"/>
    </source>
</evidence>
<dbReference type="EMBL" id="UAWG01000009">
    <property type="protein sequence ID" value="SQB59908.1"/>
    <property type="molecule type" value="Genomic_DNA"/>
</dbReference>
<protein>
    <submittedName>
        <fullName evidence="1">Uncharacterized protein</fullName>
    </submittedName>
</protein>
<sequence length="125" mass="14538">MSKKQQIMRMLESAKKKQKEAAMLLEEAMKVVSLVMDVESLEDVEIEKLHGQARKIISDYLKGNGNLLKEENQRDLFNKLNQVNYKRQGLIYIFRDLGIKTKYVEPDEPDPLRWKSIEILGDVDG</sequence>
<accession>A0A2X2Y1V0</accession>
<proteinExistence type="predicted"/>
<reference evidence="1 2" key="1">
    <citation type="submission" date="2018-06" db="EMBL/GenBank/DDBJ databases">
        <authorList>
            <consortium name="Pathogen Informatics"/>
            <person name="Doyle S."/>
        </authorList>
    </citation>
    <scope>NUCLEOTIDE SEQUENCE [LARGE SCALE GENOMIC DNA]</scope>
    <source>
        <strain evidence="1 2">NCTC10719</strain>
    </source>
</reference>